<proteinExistence type="predicted"/>
<dbReference type="EMBL" id="PP511596">
    <property type="protein sequence ID" value="XCD05750.1"/>
    <property type="molecule type" value="Genomic_DNA"/>
</dbReference>
<organism evidence="1">
    <name type="scientific">Dulem virus 38</name>
    <dbReference type="NCBI Taxonomy" id="3145756"/>
    <lineage>
        <taxon>Viruses</taxon>
        <taxon>Duplodnaviria</taxon>
        <taxon>Heunggongvirae</taxon>
        <taxon>Uroviricota</taxon>
        <taxon>Caudoviricetes</taxon>
    </lineage>
</organism>
<accession>A0AAU8B0F4</accession>
<name>A0AAU8B0F4_9CAUD</name>
<evidence type="ECO:0000313" key="1">
    <source>
        <dbReference type="EMBL" id="XCD05750.1"/>
    </source>
</evidence>
<reference evidence="1" key="1">
    <citation type="submission" date="2024-03" db="EMBL/GenBank/DDBJ databases">
        <title>Diverse circular DNA viruses in blood, oral, and fecal samples of captive lemurs.</title>
        <authorList>
            <person name="Paietta E.N."/>
            <person name="Kraberger S."/>
            <person name="Lund M.C."/>
            <person name="Custer J.M."/>
            <person name="Vargas K.M."/>
            <person name="Ehmke E.E."/>
            <person name="Yoder A.D."/>
            <person name="Varsani A."/>
        </authorList>
    </citation>
    <scope>NUCLEOTIDE SEQUENCE</scope>
    <source>
        <strain evidence="1">Duke_24SF_44</strain>
    </source>
</reference>
<protein>
    <submittedName>
        <fullName evidence="1">Uncharacterized protein</fullName>
    </submittedName>
</protein>
<sequence length="313" mass="33167">MADEKNEGQCLPSQVTINIGTSGVKINDGTKTPEIDLTPYLKIGDAAATYATKAQVNGISESVRGAKADAAAAKAAVEAALTKEAADAAYAPKSQVSGIAESVRAVRTDAAWTKATAEASSAKVDRAEAAVQSLGRRLALQPRVIRLDPDVEVPADTPLGTIIVRPIDPLSGAAYLFAPISEWPKVNASETGDGVWIGGTGGQLVTGIDQLKTSEGTWHLTLRYSYPGGNFGETEGQCPIYAVRRFQEGDRAPKTDQGRRIGDLTVTKGEHRVLEMDIEPRKVDPNVGDVWGIWIEAPIGGLTIHDLALRRTS</sequence>